<evidence type="ECO:0000313" key="1">
    <source>
        <dbReference type="EMBL" id="KIM72906.1"/>
    </source>
</evidence>
<reference evidence="1 2" key="1">
    <citation type="submission" date="2014-04" db="EMBL/GenBank/DDBJ databases">
        <authorList>
            <consortium name="DOE Joint Genome Institute"/>
            <person name="Kuo A."/>
            <person name="Tarkka M."/>
            <person name="Buscot F."/>
            <person name="Kohler A."/>
            <person name="Nagy L.G."/>
            <person name="Floudas D."/>
            <person name="Copeland A."/>
            <person name="Barry K.W."/>
            <person name="Cichocki N."/>
            <person name="Veneault-Fourrey C."/>
            <person name="LaButti K."/>
            <person name="Lindquist E.A."/>
            <person name="Lipzen A."/>
            <person name="Lundell T."/>
            <person name="Morin E."/>
            <person name="Murat C."/>
            <person name="Sun H."/>
            <person name="Tunlid A."/>
            <person name="Henrissat B."/>
            <person name="Grigoriev I.V."/>
            <person name="Hibbett D.S."/>
            <person name="Martin F."/>
            <person name="Nordberg H.P."/>
            <person name="Cantor M.N."/>
            <person name="Hua S.X."/>
        </authorList>
    </citation>
    <scope>NUCLEOTIDE SEQUENCE [LARGE SCALE GENOMIC DNA]</scope>
    <source>
        <strain evidence="1 2">F 1598</strain>
    </source>
</reference>
<keyword evidence="2" id="KW-1185">Reference proteome</keyword>
<dbReference type="HOGENOM" id="CLU_039517_0_0_1"/>
<organism evidence="1 2">
    <name type="scientific">Piloderma croceum (strain F 1598)</name>
    <dbReference type="NCBI Taxonomy" id="765440"/>
    <lineage>
        <taxon>Eukaryota</taxon>
        <taxon>Fungi</taxon>
        <taxon>Dikarya</taxon>
        <taxon>Basidiomycota</taxon>
        <taxon>Agaricomycotina</taxon>
        <taxon>Agaricomycetes</taxon>
        <taxon>Agaricomycetidae</taxon>
        <taxon>Atheliales</taxon>
        <taxon>Atheliaceae</taxon>
        <taxon>Piloderma</taxon>
    </lineage>
</organism>
<dbReference type="InParanoid" id="A0A0C3EYT6"/>
<gene>
    <name evidence="1" type="ORF">PILCRDRAFT_15712</name>
</gene>
<protein>
    <submittedName>
        <fullName evidence="1">Uncharacterized protein</fullName>
    </submittedName>
</protein>
<dbReference type="Proteomes" id="UP000054166">
    <property type="component" value="Unassembled WGS sequence"/>
</dbReference>
<dbReference type="EMBL" id="KN833102">
    <property type="protein sequence ID" value="KIM72906.1"/>
    <property type="molecule type" value="Genomic_DNA"/>
</dbReference>
<dbReference type="Pfam" id="PF14441">
    <property type="entry name" value="OTT_1508_deam"/>
    <property type="match status" value="1"/>
</dbReference>
<dbReference type="OrthoDB" id="3063780at2759"/>
<reference evidence="2" key="2">
    <citation type="submission" date="2015-01" db="EMBL/GenBank/DDBJ databases">
        <title>Evolutionary Origins and Diversification of the Mycorrhizal Mutualists.</title>
        <authorList>
            <consortium name="DOE Joint Genome Institute"/>
            <consortium name="Mycorrhizal Genomics Consortium"/>
            <person name="Kohler A."/>
            <person name="Kuo A."/>
            <person name="Nagy L.G."/>
            <person name="Floudas D."/>
            <person name="Copeland A."/>
            <person name="Barry K.W."/>
            <person name="Cichocki N."/>
            <person name="Veneault-Fourrey C."/>
            <person name="LaButti K."/>
            <person name="Lindquist E.A."/>
            <person name="Lipzen A."/>
            <person name="Lundell T."/>
            <person name="Morin E."/>
            <person name="Murat C."/>
            <person name="Riley R."/>
            <person name="Ohm R."/>
            <person name="Sun H."/>
            <person name="Tunlid A."/>
            <person name="Henrissat B."/>
            <person name="Grigoriev I.V."/>
            <person name="Hibbett D.S."/>
            <person name="Martin F."/>
        </authorList>
    </citation>
    <scope>NUCLEOTIDE SEQUENCE [LARGE SCALE GENOMIC DNA]</scope>
    <source>
        <strain evidence="2">F 1598</strain>
    </source>
</reference>
<evidence type="ECO:0000313" key="2">
    <source>
        <dbReference type="Proteomes" id="UP000054166"/>
    </source>
</evidence>
<accession>A0A0C3EYT6</accession>
<dbReference type="InterPro" id="IPR027796">
    <property type="entry name" value="OTT_1508_deam-like"/>
</dbReference>
<name>A0A0C3EYT6_PILCF</name>
<sequence>MSQIHVSQTHLSEELRLLHEFGYSDLDMPYQSVGVHSNKDIREPDTHADMRILDVIAVCLTTGHPGDVVAAAFDKRERITLILAKNGDVLPADYTVTTTFLYALTTARGWIDLLPFLVRHGKENMDKRIRNLHQSISDLYDDLRSAAAQYSFETMEEEFPHSERYRKALYPDQRVTIDVMLDGLIRTCRDASIFEMHEDQTSFLQYVQLFGAADALQNSRFLLQLTSDRNLLNLERRERAERLKRRLGKICQYARIEQLIKMVKRLPNIPFRWVEDNLIGTGEGTFEIGVDSMDAVSRGLQGELSSQDIDAINERFPRLARNWDQRRFINPRIHAELRIILHLSPTLLSGSPTVFLSAHAVQRPIGCSKRSCLCCVLWIDAFNSGTRMLWMTSGSHGKPYDNWALPGAAGEMKGVRAWRRFDEHVIMGVYTRLTDTLAWVRKLAAKRISDEHASSGSDSDGSEGAEDDRIGKIWAGDHVAGLPVPMN</sequence>
<proteinExistence type="predicted"/>
<dbReference type="AlphaFoldDB" id="A0A0C3EYT6"/>